<reference evidence="3 4" key="1">
    <citation type="submission" date="2019-07" db="EMBL/GenBank/DDBJ databases">
        <title>Genomic Encyclopedia of Archaeal and Bacterial Type Strains, Phase II (KMG-II): from individual species to whole genera.</title>
        <authorList>
            <person name="Goeker M."/>
        </authorList>
    </citation>
    <scope>NUCLEOTIDE SEQUENCE [LARGE SCALE GENOMIC DNA]</scope>
    <source>
        <strain evidence="3 4">ATCC BAA-1139</strain>
    </source>
</reference>
<evidence type="ECO:0000256" key="1">
    <source>
        <dbReference type="ARBA" id="ARBA00009981"/>
    </source>
</evidence>
<comment type="function">
    <text evidence="2">Antitoxin component of a type II toxin-antitoxin (TA) system.</text>
</comment>
<dbReference type="RefSeq" id="WP_145017180.1">
    <property type="nucleotide sequence ID" value="NZ_VLLN01000001.1"/>
</dbReference>
<keyword evidence="4" id="KW-1185">Reference proteome</keyword>
<name>A0A562WSW9_9BACT</name>
<evidence type="ECO:0000313" key="3">
    <source>
        <dbReference type="EMBL" id="TWJ33533.1"/>
    </source>
</evidence>
<organism evidence="3 4">
    <name type="scientific">Geobacter argillaceus</name>
    <dbReference type="NCBI Taxonomy" id="345631"/>
    <lineage>
        <taxon>Bacteria</taxon>
        <taxon>Pseudomonadati</taxon>
        <taxon>Thermodesulfobacteriota</taxon>
        <taxon>Desulfuromonadia</taxon>
        <taxon>Geobacterales</taxon>
        <taxon>Geobacteraceae</taxon>
        <taxon>Geobacter</taxon>
    </lineage>
</organism>
<evidence type="ECO:0000256" key="2">
    <source>
        <dbReference type="RuleBase" id="RU362080"/>
    </source>
</evidence>
<gene>
    <name evidence="3" type="ORF">JN12_00207</name>
</gene>
<dbReference type="SUPFAM" id="SSF143120">
    <property type="entry name" value="YefM-like"/>
    <property type="match status" value="1"/>
</dbReference>
<proteinExistence type="inferred from homology"/>
<dbReference type="Pfam" id="PF02604">
    <property type="entry name" value="PhdYeFM_antitox"/>
    <property type="match status" value="1"/>
</dbReference>
<dbReference type="AlphaFoldDB" id="A0A562WSW9"/>
<dbReference type="OrthoDB" id="361281at2"/>
<comment type="caution">
    <text evidence="3">The sequence shown here is derived from an EMBL/GenBank/DDBJ whole genome shotgun (WGS) entry which is preliminary data.</text>
</comment>
<protein>
    <recommendedName>
        <fullName evidence="2">Antitoxin</fullName>
    </recommendedName>
</protein>
<dbReference type="NCBIfam" id="TIGR01552">
    <property type="entry name" value="phd_fam"/>
    <property type="match status" value="1"/>
</dbReference>
<dbReference type="Proteomes" id="UP000319449">
    <property type="component" value="Unassembled WGS sequence"/>
</dbReference>
<dbReference type="InterPro" id="IPR036165">
    <property type="entry name" value="YefM-like_sf"/>
</dbReference>
<dbReference type="InterPro" id="IPR006442">
    <property type="entry name" value="Antitoxin_Phd/YefM"/>
</dbReference>
<sequence>MNSQSWRLQDAKNQFSKVVEAALHGEPQHVTRRGREVVVIVAADEYMRLEKFKAAAMPRFVDHLLAMPKDDEEFERLPYVSREVEF</sequence>
<accession>A0A562WSW9</accession>
<comment type="similarity">
    <text evidence="1 2">Belongs to the phD/YefM antitoxin family.</text>
</comment>
<dbReference type="EMBL" id="VLLN01000001">
    <property type="protein sequence ID" value="TWJ33533.1"/>
    <property type="molecule type" value="Genomic_DNA"/>
</dbReference>
<dbReference type="Gene3D" id="3.40.1620.10">
    <property type="entry name" value="YefM-like domain"/>
    <property type="match status" value="1"/>
</dbReference>
<evidence type="ECO:0000313" key="4">
    <source>
        <dbReference type="Proteomes" id="UP000319449"/>
    </source>
</evidence>